<evidence type="ECO:0000313" key="28">
    <source>
        <dbReference type="Proteomes" id="UP000594260"/>
    </source>
</evidence>
<keyword evidence="17 24" id="KW-0119">Carbohydrate metabolism</keyword>
<dbReference type="InterPro" id="IPR000146">
    <property type="entry name" value="FBPase_class-1"/>
</dbReference>
<dbReference type="UniPathway" id="UPA00138"/>
<evidence type="ECO:0000256" key="10">
    <source>
        <dbReference type="ARBA" id="ARBA00022553"/>
    </source>
</evidence>
<evidence type="ECO:0000256" key="19">
    <source>
        <dbReference type="ARBA" id="ARBA00037516"/>
    </source>
</evidence>
<evidence type="ECO:0000256" key="15">
    <source>
        <dbReference type="ARBA" id="ARBA00022949"/>
    </source>
</evidence>
<dbReference type="PANTHER" id="PTHR11556">
    <property type="entry name" value="FRUCTOSE-1,6-BISPHOSPHATASE-RELATED"/>
    <property type="match status" value="1"/>
</dbReference>
<protein>
    <recommendedName>
        <fullName evidence="21">Fructose-1,6-bisphosphatase isozyme 2</fullName>
        <ecNumber evidence="8">3.1.3.11</ecNumber>
    </recommendedName>
    <alternativeName>
        <fullName evidence="18">D-fructose-1,6-bisphosphate 1-phosphohydrolase</fullName>
    </alternativeName>
    <alternativeName>
        <fullName evidence="22">D-fructose-1,6-bisphosphate 1-phosphohydrolase 2</fullName>
    </alternativeName>
    <alternativeName>
        <fullName evidence="23">Muscle FBPase</fullName>
    </alternativeName>
</protein>
<dbReference type="EnsemblMetazoa" id="XM_022816435">
    <property type="protein sequence ID" value="XP_022672170"/>
    <property type="gene ID" value="LOC111254952"/>
</dbReference>
<evidence type="ECO:0000313" key="27">
    <source>
        <dbReference type="EnsemblMetazoa" id="XP_022672174"/>
    </source>
</evidence>
<comment type="subcellular location">
    <subcellularLocation>
        <location evidence="5">Cell junction</location>
    </subcellularLocation>
    <subcellularLocation>
        <location evidence="4">Cytoplasm</location>
        <location evidence="4">Myofibril</location>
        <location evidence="4">Sarcomere</location>
        <location evidence="4">Z line</location>
    </subcellularLocation>
    <subcellularLocation>
        <location evidence="3">Nucleus</location>
    </subcellularLocation>
</comment>
<dbReference type="GO" id="GO:0006094">
    <property type="term" value="P:gluconeogenesis"/>
    <property type="evidence" value="ECO:0007669"/>
    <property type="project" value="UniProtKB-UniPathway"/>
</dbReference>
<dbReference type="FunFam" id="3.30.540.10:FF:000005">
    <property type="entry name" value="Fructose-1,6-bisphosphatase isozyme 2"/>
    <property type="match status" value="1"/>
</dbReference>
<keyword evidence="13" id="KW-0106">Calcium</keyword>
<name>A0A7M7KUH0_VARDE</name>
<keyword evidence="12 24" id="KW-0378">Hydrolase</keyword>
<dbReference type="GO" id="GO:0005634">
    <property type="term" value="C:nucleus"/>
    <property type="evidence" value="ECO:0007669"/>
    <property type="project" value="UniProtKB-SubCell"/>
</dbReference>
<comment type="subunit">
    <text evidence="20">Homotetramer. Interacts with ALDOA; the interaction blocks inhibition by physiological concentrations of AMP and reduces inhibition by Ca(2+). Interacts with alpha-actinin and F-actin.</text>
</comment>
<dbReference type="EnsemblMetazoa" id="XM_022816441">
    <property type="protein sequence ID" value="XP_022672176"/>
    <property type="gene ID" value="LOC111254952"/>
</dbReference>
<evidence type="ECO:0000256" key="20">
    <source>
        <dbReference type="ARBA" id="ARBA00038670"/>
    </source>
</evidence>
<dbReference type="OrthoDB" id="10256725at2759"/>
<comment type="similarity">
    <text evidence="7 24">Belongs to the FBPase class 1 family.</text>
</comment>
<dbReference type="EnsemblMetazoa" id="XM_022816439">
    <property type="protein sequence ID" value="XP_022672174"/>
    <property type="gene ID" value="LOC111254952"/>
</dbReference>
<dbReference type="PIRSF" id="PIRSF000904">
    <property type="entry name" value="FBPtase_SBPase"/>
    <property type="match status" value="1"/>
</dbReference>
<evidence type="ECO:0000256" key="12">
    <source>
        <dbReference type="ARBA" id="ARBA00022801"/>
    </source>
</evidence>
<evidence type="ECO:0000259" key="25">
    <source>
        <dbReference type="Pfam" id="PF00316"/>
    </source>
</evidence>
<dbReference type="AlphaFoldDB" id="A0A7M7KUH0"/>
<evidence type="ECO:0000256" key="13">
    <source>
        <dbReference type="ARBA" id="ARBA00022837"/>
    </source>
</evidence>
<dbReference type="RefSeq" id="XP_022672168.1">
    <property type="nucleotide sequence ID" value="XM_022816433.1"/>
</dbReference>
<evidence type="ECO:0000256" key="21">
    <source>
        <dbReference type="ARBA" id="ARBA00040321"/>
    </source>
</evidence>
<dbReference type="RefSeq" id="XP_022672172.1">
    <property type="nucleotide sequence ID" value="XM_022816437.1"/>
</dbReference>
<dbReference type="RefSeq" id="XP_022672166.1">
    <property type="nucleotide sequence ID" value="XM_022816431.1"/>
</dbReference>
<evidence type="ECO:0000256" key="11">
    <source>
        <dbReference type="ARBA" id="ARBA00022723"/>
    </source>
</evidence>
<evidence type="ECO:0000256" key="4">
    <source>
        <dbReference type="ARBA" id="ARBA00004216"/>
    </source>
</evidence>
<keyword evidence="28" id="KW-1185">Reference proteome</keyword>
<dbReference type="Gene3D" id="3.40.190.80">
    <property type="match status" value="1"/>
</dbReference>
<dbReference type="FunFam" id="3.40.190.80:FF:000001">
    <property type="entry name" value="Fructose-1,6-bisphosphatase class 1"/>
    <property type="match status" value="1"/>
</dbReference>
<evidence type="ECO:0000256" key="24">
    <source>
        <dbReference type="RuleBase" id="RU000508"/>
    </source>
</evidence>
<comment type="catalytic activity">
    <reaction evidence="1">
        <text>beta-D-fructose 1,6-bisphosphate + H2O = beta-D-fructose 6-phosphate + phosphate</text>
        <dbReference type="Rhea" id="RHEA:11064"/>
        <dbReference type="ChEBI" id="CHEBI:15377"/>
        <dbReference type="ChEBI" id="CHEBI:32966"/>
        <dbReference type="ChEBI" id="CHEBI:43474"/>
        <dbReference type="ChEBI" id="CHEBI:57634"/>
        <dbReference type="EC" id="3.1.3.11"/>
    </reaction>
</comment>
<dbReference type="Pfam" id="PF00316">
    <property type="entry name" value="FBPase"/>
    <property type="match status" value="1"/>
</dbReference>
<dbReference type="RefSeq" id="XP_022672171.1">
    <property type="nucleotide sequence ID" value="XM_022816436.1"/>
</dbReference>
<evidence type="ECO:0000256" key="7">
    <source>
        <dbReference type="ARBA" id="ARBA00010941"/>
    </source>
</evidence>
<evidence type="ECO:0000256" key="6">
    <source>
        <dbReference type="ARBA" id="ARBA00004742"/>
    </source>
</evidence>
<evidence type="ECO:0000256" key="22">
    <source>
        <dbReference type="ARBA" id="ARBA00042757"/>
    </source>
</evidence>
<dbReference type="GO" id="GO:0030388">
    <property type="term" value="P:fructose 1,6-bisphosphate metabolic process"/>
    <property type="evidence" value="ECO:0007669"/>
    <property type="project" value="TreeGrafter"/>
</dbReference>
<dbReference type="RefSeq" id="XP_022672167.1">
    <property type="nucleotide sequence ID" value="XM_022816432.1"/>
</dbReference>
<dbReference type="InterPro" id="IPR028343">
    <property type="entry name" value="FBPtase"/>
</dbReference>
<sequence>MAFDTNAMTLTRFVLTEQRKHKSASGNLTQLITSLQTAIKAVASAVRRAGIANLYGIAGNINVQGEEQKKLDVLANDLFVNMLKSSFTTSLLVSEEDDKPIEVEIEKQGKYVVCFDPLDGSSNIDCLVSIGSIFAIYKKQNNTEQDALQPGRQLVCAGYALYGSATMVVLGLKGSGVNGFMLDPSIGEFILTDPGMKVPPRGNIYSINEGYASKWDAAVREYVEEKKNPKQGKEYGARYIGSMVADVHRTLKYGGIFMYPAMADAPNGKLRLLYECNPMAFIMELAEGKASNGKIPILDVVPTSLHCRQPIFLGSPEDVDELLEKYKKLDNNN</sequence>
<dbReference type="EnsemblMetazoa" id="XM_022816432">
    <property type="protein sequence ID" value="XP_022672167"/>
    <property type="gene ID" value="LOC111254952"/>
</dbReference>
<dbReference type="EnsemblMetazoa" id="XM_022816433">
    <property type="protein sequence ID" value="XP_022672168"/>
    <property type="gene ID" value="LOC111254952"/>
</dbReference>
<comment type="function">
    <text evidence="19">Catalyzes the hydrolysis of fructose 1,6-bisphosphate to fructose 6-phosphate in the presence of divalent cations and probably participates in glycogen synthesis from carbohydrate precursors, such as lactate.</text>
</comment>
<dbReference type="GO" id="GO:0030018">
    <property type="term" value="C:Z disc"/>
    <property type="evidence" value="ECO:0007669"/>
    <property type="project" value="UniProtKB-SubCell"/>
</dbReference>
<evidence type="ECO:0000256" key="2">
    <source>
        <dbReference type="ARBA" id="ARBA00001946"/>
    </source>
</evidence>
<evidence type="ECO:0000256" key="8">
    <source>
        <dbReference type="ARBA" id="ARBA00013093"/>
    </source>
</evidence>
<dbReference type="PIRSF" id="PIRSF500210">
    <property type="entry name" value="FBPtase"/>
    <property type="match status" value="1"/>
</dbReference>
<dbReference type="EC" id="3.1.3.11" evidence="8"/>
<keyword evidence="11" id="KW-0479">Metal-binding</keyword>
<dbReference type="CDD" id="cd00354">
    <property type="entry name" value="FBPase"/>
    <property type="match status" value="1"/>
</dbReference>
<proteinExistence type="inferred from homology"/>
<keyword evidence="16" id="KW-0539">Nucleus</keyword>
<dbReference type="GO" id="GO:0042132">
    <property type="term" value="F:fructose 1,6-bisphosphate 1-phosphatase activity"/>
    <property type="evidence" value="ECO:0007669"/>
    <property type="project" value="UniProtKB-EC"/>
</dbReference>
<dbReference type="RefSeq" id="XP_022672174.1">
    <property type="nucleotide sequence ID" value="XM_022816439.1"/>
</dbReference>
<dbReference type="PROSITE" id="PS00124">
    <property type="entry name" value="FBPASE"/>
    <property type="match status" value="1"/>
</dbReference>
<dbReference type="GO" id="GO:0006000">
    <property type="term" value="P:fructose metabolic process"/>
    <property type="evidence" value="ECO:0007669"/>
    <property type="project" value="TreeGrafter"/>
</dbReference>
<keyword evidence="14" id="KW-0460">Magnesium</keyword>
<organism evidence="27 28">
    <name type="scientific">Varroa destructor</name>
    <name type="common">Honeybee mite</name>
    <dbReference type="NCBI Taxonomy" id="109461"/>
    <lineage>
        <taxon>Eukaryota</taxon>
        <taxon>Metazoa</taxon>
        <taxon>Ecdysozoa</taxon>
        <taxon>Arthropoda</taxon>
        <taxon>Chelicerata</taxon>
        <taxon>Arachnida</taxon>
        <taxon>Acari</taxon>
        <taxon>Parasitiformes</taxon>
        <taxon>Mesostigmata</taxon>
        <taxon>Gamasina</taxon>
        <taxon>Dermanyssoidea</taxon>
        <taxon>Varroidae</taxon>
        <taxon>Varroa</taxon>
    </lineage>
</organism>
<comment type="pathway">
    <text evidence="6">Carbohydrate biosynthesis; gluconeogenesis.</text>
</comment>
<dbReference type="NCBIfam" id="NF006778">
    <property type="entry name" value="PRK09293.1-1"/>
    <property type="match status" value="1"/>
</dbReference>
<dbReference type="FunCoup" id="A0A7M7KUH0">
    <property type="interactions" value="683"/>
</dbReference>
<dbReference type="RefSeq" id="XP_022672170.1">
    <property type="nucleotide sequence ID" value="XM_022816435.1"/>
</dbReference>
<evidence type="ECO:0000256" key="3">
    <source>
        <dbReference type="ARBA" id="ARBA00004123"/>
    </source>
</evidence>
<feature type="domain" description="Fructose-1-6-bisphosphatase class I N-terminal" evidence="25">
    <location>
        <begin position="8"/>
        <end position="193"/>
    </location>
</feature>
<dbReference type="GO" id="GO:0005986">
    <property type="term" value="P:sucrose biosynthetic process"/>
    <property type="evidence" value="ECO:0007669"/>
    <property type="project" value="TreeGrafter"/>
</dbReference>
<dbReference type="RefSeq" id="XP_022672173.1">
    <property type="nucleotide sequence ID" value="XM_022816438.1"/>
</dbReference>
<dbReference type="GO" id="GO:0006002">
    <property type="term" value="P:fructose 6-phosphate metabolic process"/>
    <property type="evidence" value="ECO:0007669"/>
    <property type="project" value="TreeGrafter"/>
</dbReference>
<evidence type="ECO:0000256" key="5">
    <source>
        <dbReference type="ARBA" id="ARBA00004282"/>
    </source>
</evidence>
<evidence type="ECO:0000256" key="9">
    <source>
        <dbReference type="ARBA" id="ARBA00022490"/>
    </source>
</evidence>
<dbReference type="CTD" id="35265"/>
<evidence type="ECO:0000256" key="23">
    <source>
        <dbReference type="ARBA" id="ARBA00043165"/>
    </source>
</evidence>
<dbReference type="Proteomes" id="UP000594260">
    <property type="component" value="Unplaced"/>
</dbReference>
<feature type="domain" description="Fructose-1-6-bisphosphatase class 1 C-terminal" evidence="26">
    <location>
        <begin position="198"/>
        <end position="324"/>
    </location>
</feature>
<dbReference type="InterPro" id="IPR033391">
    <property type="entry name" value="FBPase_N"/>
</dbReference>
<evidence type="ECO:0000256" key="16">
    <source>
        <dbReference type="ARBA" id="ARBA00023242"/>
    </source>
</evidence>
<dbReference type="GO" id="GO:0046872">
    <property type="term" value="F:metal ion binding"/>
    <property type="evidence" value="ECO:0007669"/>
    <property type="project" value="UniProtKB-KW"/>
</dbReference>
<dbReference type="EnsemblMetazoa" id="XM_022816436">
    <property type="protein sequence ID" value="XP_022672171"/>
    <property type="gene ID" value="LOC111254952"/>
</dbReference>
<dbReference type="RefSeq" id="XP_022672175.1">
    <property type="nucleotide sequence ID" value="XM_022816440.1"/>
</dbReference>
<accession>A0A7M7KUH0</accession>
<dbReference type="InterPro" id="IPR044015">
    <property type="entry name" value="FBPase_C_dom"/>
</dbReference>
<evidence type="ECO:0000259" key="26">
    <source>
        <dbReference type="Pfam" id="PF18913"/>
    </source>
</evidence>
<dbReference type="GO" id="GO:0005829">
    <property type="term" value="C:cytosol"/>
    <property type="evidence" value="ECO:0007669"/>
    <property type="project" value="TreeGrafter"/>
</dbReference>
<dbReference type="Gene3D" id="3.30.540.10">
    <property type="entry name" value="Fructose-1,6-Bisphosphatase, subunit A, domain 1"/>
    <property type="match status" value="1"/>
</dbReference>
<dbReference type="RefSeq" id="XP_022672176.1">
    <property type="nucleotide sequence ID" value="XM_022816441.1"/>
</dbReference>
<evidence type="ECO:0000256" key="18">
    <source>
        <dbReference type="ARBA" id="ARBA00032973"/>
    </source>
</evidence>
<dbReference type="GeneID" id="111254952"/>
<keyword evidence="10" id="KW-0597">Phosphoprotein</keyword>
<dbReference type="EnsemblMetazoa" id="XM_022816440">
    <property type="protein sequence ID" value="XP_022672175"/>
    <property type="gene ID" value="LOC111254952"/>
</dbReference>
<dbReference type="OMA" id="YIPENCP"/>
<dbReference type="EnsemblMetazoa" id="XM_022816437">
    <property type="protein sequence ID" value="XP_022672172"/>
    <property type="gene ID" value="LOC111254952"/>
</dbReference>
<dbReference type="InParanoid" id="A0A7M7KUH0"/>
<dbReference type="InterPro" id="IPR020548">
    <property type="entry name" value="Fructose_bisphosphatase_AS"/>
</dbReference>
<keyword evidence="15" id="KW-0965">Cell junction</keyword>
<reference evidence="27" key="1">
    <citation type="submission" date="2021-01" db="UniProtKB">
        <authorList>
            <consortium name="EnsemblMetazoa"/>
        </authorList>
    </citation>
    <scope>IDENTIFICATION</scope>
</reference>
<dbReference type="PANTHER" id="PTHR11556:SF1">
    <property type="entry name" value="FRUCTOSE-BISPHOSPHATASE"/>
    <property type="match status" value="1"/>
</dbReference>
<dbReference type="SUPFAM" id="SSF56655">
    <property type="entry name" value="Carbohydrate phosphatase"/>
    <property type="match status" value="1"/>
</dbReference>
<comment type="cofactor">
    <cofactor evidence="2">
        <name>Mg(2+)</name>
        <dbReference type="ChEBI" id="CHEBI:18420"/>
    </cofactor>
</comment>
<dbReference type="EnsemblMetazoa" id="XM_022816438">
    <property type="protein sequence ID" value="XP_022672173"/>
    <property type="gene ID" value="LOC111254952"/>
</dbReference>
<evidence type="ECO:0000256" key="14">
    <source>
        <dbReference type="ARBA" id="ARBA00022842"/>
    </source>
</evidence>
<dbReference type="GO" id="GO:0070161">
    <property type="term" value="C:anchoring junction"/>
    <property type="evidence" value="ECO:0007669"/>
    <property type="project" value="UniProtKB-SubCell"/>
</dbReference>
<dbReference type="PRINTS" id="PR00115">
    <property type="entry name" value="F16BPHPHTASE"/>
</dbReference>
<dbReference type="KEGG" id="vde:111254952"/>
<dbReference type="Pfam" id="PF18913">
    <property type="entry name" value="FBPase_C"/>
    <property type="match status" value="1"/>
</dbReference>
<evidence type="ECO:0000256" key="1">
    <source>
        <dbReference type="ARBA" id="ARBA00001273"/>
    </source>
</evidence>
<evidence type="ECO:0000256" key="17">
    <source>
        <dbReference type="ARBA" id="ARBA00023277"/>
    </source>
</evidence>
<keyword evidence="9" id="KW-0963">Cytoplasm</keyword>
<dbReference type="HAMAP" id="MF_01855">
    <property type="entry name" value="FBPase_class1"/>
    <property type="match status" value="1"/>
</dbReference>
<dbReference type="EnsemblMetazoa" id="XM_022816431">
    <property type="protein sequence ID" value="XP_022672166"/>
    <property type="gene ID" value="LOC111254952"/>
</dbReference>